<gene>
    <name evidence="2" type="ORF">COX15_00340</name>
</gene>
<dbReference type="Gene3D" id="3.30.420.10">
    <property type="entry name" value="Ribonuclease H-like superfamily/Ribonuclease H"/>
    <property type="match status" value="1"/>
</dbReference>
<dbReference type="PROSITE" id="PS50879">
    <property type="entry name" value="RNASE_H_1"/>
    <property type="match status" value="1"/>
</dbReference>
<evidence type="ECO:0000259" key="1">
    <source>
        <dbReference type="PROSITE" id="PS50879"/>
    </source>
</evidence>
<evidence type="ECO:0000313" key="3">
    <source>
        <dbReference type="Proteomes" id="UP000230007"/>
    </source>
</evidence>
<protein>
    <recommendedName>
        <fullName evidence="1">RNase H type-1 domain-containing protein</fullName>
    </recommendedName>
</protein>
<dbReference type="Proteomes" id="UP000230007">
    <property type="component" value="Unassembled WGS sequence"/>
</dbReference>
<dbReference type="InterPro" id="IPR012337">
    <property type="entry name" value="RNaseH-like_sf"/>
</dbReference>
<reference evidence="2 3" key="1">
    <citation type="submission" date="2017-09" db="EMBL/GenBank/DDBJ databases">
        <title>Depth-based differentiation of microbial function through sediment-hosted aquifers and enrichment of novel symbionts in the deep terrestrial subsurface.</title>
        <authorList>
            <person name="Probst A.J."/>
            <person name="Ladd B."/>
            <person name="Jarett J.K."/>
            <person name="Geller-Mcgrath D.E."/>
            <person name="Sieber C.M."/>
            <person name="Emerson J.B."/>
            <person name="Anantharaman K."/>
            <person name="Thomas B.C."/>
            <person name="Malmstrom R."/>
            <person name="Stieglmeier M."/>
            <person name="Klingl A."/>
            <person name="Woyke T."/>
            <person name="Ryan C.M."/>
            <person name="Banfield J.F."/>
        </authorList>
    </citation>
    <scope>NUCLEOTIDE SEQUENCE [LARGE SCALE GENOMIC DNA]</scope>
    <source>
        <strain evidence="2">CG23_combo_of_CG06-09_8_20_14_all_42_19</strain>
    </source>
</reference>
<dbReference type="CDD" id="cd09279">
    <property type="entry name" value="RNase_HI_like"/>
    <property type="match status" value="1"/>
</dbReference>
<feature type="domain" description="RNase H type-1" evidence="1">
    <location>
        <begin position="3"/>
        <end position="141"/>
    </location>
</feature>
<comment type="caution">
    <text evidence="2">The sequence shown here is derived from an EMBL/GenBank/DDBJ whole genome shotgun (WGS) entry which is preliminary data.</text>
</comment>
<dbReference type="InterPro" id="IPR002156">
    <property type="entry name" value="RNaseH_domain"/>
</dbReference>
<accession>A0A2H0AMD6</accession>
<dbReference type="EMBL" id="PCSK01000008">
    <property type="protein sequence ID" value="PIP46543.1"/>
    <property type="molecule type" value="Genomic_DNA"/>
</dbReference>
<sequence>MGELKKIIINTDGGARGNPGPAAIGVVIVMGNGTKEYAEMINNTTNNIAEYKAVIFALKKAKQLIGKKNTKLKELEVRTDSELLTKQLNGSYKIKDKNLGLLFIEVWNLMQDFKKVTIIHVPRENNRGADKLVNQTLDTLF</sequence>
<proteinExistence type="predicted"/>
<organism evidence="2 3">
    <name type="scientific">Candidatus Colwellbacteria bacterium CG23_combo_of_CG06-09_8_20_14_all_42_19</name>
    <dbReference type="NCBI Taxonomy" id="1974541"/>
    <lineage>
        <taxon>Bacteria</taxon>
        <taxon>Candidatus Colwelliibacteriota</taxon>
    </lineage>
</organism>
<dbReference type="PANTHER" id="PTHR46387">
    <property type="entry name" value="POLYNUCLEOTIDYL TRANSFERASE, RIBONUCLEASE H-LIKE SUPERFAMILY PROTEIN"/>
    <property type="match status" value="1"/>
</dbReference>
<dbReference type="InterPro" id="IPR036397">
    <property type="entry name" value="RNaseH_sf"/>
</dbReference>
<dbReference type="SUPFAM" id="SSF53098">
    <property type="entry name" value="Ribonuclease H-like"/>
    <property type="match status" value="1"/>
</dbReference>
<dbReference type="GO" id="GO:0003676">
    <property type="term" value="F:nucleic acid binding"/>
    <property type="evidence" value="ECO:0007669"/>
    <property type="project" value="InterPro"/>
</dbReference>
<dbReference type="Pfam" id="PF13456">
    <property type="entry name" value="RVT_3"/>
    <property type="match status" value="1"/>
</dbReference>
<name>A0A2H0AMD6_9BACT</name>
<evidence type="ECO:0000313" key="2">
    <source>
        <dbReference type="EMBL" id="PIP46543.1"/>
    </source>
</evidence>
<dbReference type="AlphaFoldDB" id="A0A2H0AMD6"/>
<dbReference type="GO" id="GO:0004523">
    <property type="term" value="F:RNA-DNA hybrid ribonuclease activity"/>
    <property type="evidence" value="ECO:0007669"/>
    <property type="project" value="InterPro"/>
</dbReference>
<dbReference type="PANTHER" id="PTHR46387:SF2">
    <property type="entry name" value="RIBONUCLEASE HI"/>
    <property type="match status" value="1"/>
</dbReference>